<dbReference type="Proteomes" id="UP000689195">
    <property type="component" value="Unassembled WGS sequence"/>
</dbReference>
<proteinExistence type="predicted"/>
<name>A0A8S1YHH8_9CILI</name>
<accession>A0A8S1YHH8</accession>
<comment type="caution">
    <text evidence="1">The sequence shown here is derived from an EMBL/GenBank/DDBJ whole genome shotgun (WGS) entry which is preliminary data.</text>
</comment>
<organism evidence="1 2">
    <name type="scientific">Paramecium pentaurelia</name>
    <dbReference type="NCBI Taxonomy" id="43138"/>
    <lineage>
        <taxon>Eukaryota</taxon>
        <taxon>Sar</taxon>
        <taxon>Alveolata</taxon>
        <taxon>Ciliophora</taxon>
        <taxon>Intramacronucleata</taxon>
        <taxon>Oligohymenophorea</taxon>
        <taxon>Peniculida</taxon>
        <taxon>Parameciidae</taxon>
        <taxon>Paramecium</taxon>
    </lineage>
</organism>
<dbReference type="EMBL" id="CAJJDO010000171">
    <property type="protein sequence ID" value="CAD8212828.1"/>
    <property type="molecule type" value="Genomic_DNA"/>
</dbReference>
<dbReference type="AlphaFoldDB" id="A0A8S1YHH8"/>
<evidence type="ECO:0000313" key="1">
    <source>
        <dbReference type="EMBL" id="CAD8212828.1"/>
    </source>
</evidence>
<keyword evidence="2" id="KW-1185">Reference proteome</keyword>
<sequence>MAENQLYLYWRYYTKPYVSINQLSFRIIIIDQYVDQQFLQDFGQLLLQLSFLNMNYDLILSGQNQPIFLKQKDETLTIDLLDKILHALIGKCNQDFILVKEKAQNNNDFVLLFTKQLFEMSIICKIELQNEGLNTIILFQDQNHFNTIDIKNGQIINSSNNIFELLIQIQQQSSVLKQQMFYNHQEKEELKKKIFRLDYQIDQKEANSLRGLLEINKFTKYSLSSKGTTIDIKGIIKFFCTNGTARDILRRKNRGGKSLYLFEVVLDLSSMSKAILLEIVQPFLYQLIAICKECQIICNLAILNNALIIIKSNFSTTWTDYEYSLLTQHLIDNCDQVSTNSNVKVFQYILDQFEKFIHYKKFLIFINHSFYNYQYQELSQKINLAQQKQIKIVSLGVDIKKYINRSIEGVIQYSLCQSQNLYIILKKLFTKVLDFENLNQVFQFQQNINQYPRKLQLLKFSSTDIQINCYLNKYFNYRIDDIQDEGFERIPFFKVDPLLFHILMLENEIKRLQNLINRQPIEKQNK</sequence>
<evidence type="ECO:0000313" key="2">
    <source>
        <dbReference type="Proteomes" id="UP000689195"/>
    </source>
</evidence>
<gene>
    <name evidence="1" type="ORF">PPENT_87.1.T1710048</name>
</gene>
<reference evidence="1" key="1">
    <citation type="submission" date="2021-01" db="EMBL/GenBank/DDBJ databases">
        <authorList>
            <consortium name="Genoscope - CEA"/>
            <person name="William W."/>
        </authorList>
    </citation>
    <scope>NUCLEOTIDE SEQUENCE</scope>
</reference>
<dbReference type="OrthoDB" id="312511at2759"/>
<protein>
    <submittedName>
        <fullName evidence="1">Uncharacterized protein</fullName>
    </submittedName>
</protein>